<keyword evidence="4 9" id="KW-1133">Transmembrane helix</keyword>
<feature type="repeat" description="ANK" evidence="7">
    <location>
        <begin position="128"/>
        <end position="150"/>
    </location>
</feature>
<comment type="caution">
    <text evidence="11">The sequence shown here is derived from an EMBL/GenBank/DDBJ whole genome shotgun (WGS) entry which is preliminary data.</text>
</comment>
<organism evidence="11 12">
    <name type="scientific">Rhododendron griersonianum</name>
    <dbReference type="NCBI Taxonomy" id="479676"/>
    <lineage>
        <taxon>Eukaryota</taxon>
        <taxon>Viridiplantae</taxon>
        <taxon>Streptophyta</taxon>
        <taxon>Embryophyta</taxon>
        <taxon>Tracheophyta</taxon>
        <taxon>Spermatophyta</taxon>
        <taxon>Magnoliopsida</taxon>
        <taxon>eudicotyledons</taxon>
        <taxon>Gunneridae</taxon>
        <taxon>Pentapetalae</taxon>
        <taxon>asterids</taxon>
        <taxon>Ericales</taxon>
        <taxon>Ericaceae</taxon>
        <taxon>Ericoideae</taxon>
        <taxon>Rhodoreae</taxon>
        <taxon>Rhododendron</taxon>
    </lineage>
</organism>
<feature type="region of interest" description="Disordered" evidence="8">
    <location>
        <begin position="1"/>
        <end position="49"/>
    </location>
</feature>
<evidence type="ECO:0000256" key="5">
    <source>
        <dbReference type="ARBA" id="ARBA00023043"/>
    </source>
</evidence>
<evidence type="ECO:0000256" key="2">
    <source>
        <dbReference type="ARBA" id="ARBA00022692"/>
    </source>
</evidence>
<feature type="transmembrane region" description="Helical" evidence="9">
    <location>
        <begin position="403"/>
        <end position="426"/>
    </location>
</feature>
<keyword evidence="5 7" id="KW-0040">ANK repeat</keyword>
<evidence type="ECO:0000256" key="9">
    <source>
        <dbReference type="SAM" id="Phobius"/>
    </source>
</evidence>
<dbReference type="Proteomes" id="UP000823749">
    <property type="component" value="Chromosome 1"/>
</dbReference>
<name>A0AAV6LHI1_9ERIC</name>
<evidence type="ECO:0000259" key="10">
    <source>
        <dbReference type="Pfam" id="PF13962"/>
    </source>
</evidence>
<dbReference type="InterPro" id="IPR036770">
    <property type="entry name" value="Ankyrin_rpt-contain_sf"/>
</dbReference>
<keyword evidence="2 9" id="KW-0812">Transmembrane</keyword>
<dbReference type="GO" id="GO:0005886">
    <property type="term" value="C:plasma membrane"/>
    <property type="evidence" value="ECO:0007669"/>
    <property type="project" value="TreeGrafter"/>
</dbReference>
<keyword evidence="6 9" id="KW-0472">Membrane</keyword>
<gene>
    <name evidence="11" type="ORF">RHGRI_000395</name>
</gene>
<feature type="transmembrane region" description="Helical" evidence="9">
    <location>
        <begin position="368"/>
        <end position="391"/>
    </location>
</feature>
<reference evidence="11" key="1">
    <citation type="submission" date="2020-08" db="EMBL/GenBank/DDBJ databases">
        <title>Plant Genome Project.</title>
        <authorList>
            <person name="Zhang R.-G."/>
        </authorList>
    </citation>
    <scope>NUCLEOTIDE SEQUENCE</scope>
    <source>
        <strain evidence="11">WSP0</strain>
        <tissue evidence="11">Leaf</tissue>
    </source>
</reference>
<feature type="transmembrane region" description="Helical" evidence="9">
    <location>
        <begin position="460"/>
        <end position="481"/>
    </location>
</feature>
<feature type="compositionally biased region" description="Basic and acidic residues" evidence="8">
    <location>
        <begin position="9"/>
        <end position="46"/>
    </location>
</feature>
<feature type="transmembrane region" description="Helical" evidence="9">
    <location>
        <begin position="432"/>
        <end position="453"/>
    </location>
</feature>
<feature type="domain" description="PGG" evidence="10">
    <location>
        <begin position="313"/>
        <end position="422"/>
    </location>
</feature>
<dbReference type="PANTHER" id="PTHR24186:SF37">
    <property type="entry name" value="PGG DOMAIN-CONTAINING PROTEIN"/>
    <property type="match status" value="1"/>
</dbReference>
<protein>
    <recommendedName>
        <fullName evidence="10">PGG domain-containing protein</fullName>
    </recommendedName>
</protein>
<evidence type="ECO:0000256" key="3">
    <source>
        <dbReference type="ARBA" id="ARBA00022737"/>
    </source>
</evidence>
<dbReference type="SMART" id="SM00248">
    <property type="entry name" value="ANK"/>
    <property type="match status" value="5"/>
</dbReference>
<evidence type="ECO:0000313" key="11">
    <source>
        <dbReference type="EMBL" id="KAG5564185.1"/>
    </source>
</evidence>
<feature type="region of interest" description="Disordered" evidence="8">
    <location>
        <begin position="492"/>
        <end position="528"/>
    </location>
</feature>
<feature type="compositionally biased region" description="Polar residues" evidence="8">
    <location>
        <begin position="492"/>
        <end position="506"/>
    </location>
</feature>
<feature type="repeat" description="ANK" evidence="7">
    <location>
        <begin position="94"/>
        <end position="126"/>
    </location>
</feature>
<evidence type="ECO:0000313" key="12">
    <source>
        <dbReference type="Proteomes" id="UP000823749"/>
    </source>
</evidence>
<evidence type="ECO:0000256" key="7">
    <source>
        <dbReference type="PROSITE-ProRule" id="PRU00023"/>
    </source>
</evidence>
<dbReference type="AlphaFoldDB" id="A0AAV6LHI1"/>
<dbReference type="PROSITE" id="PS50088">
    <property type="entry name" value="ANK_REPEAT"/>
    <property type="match status" value="3"/>
</dbReference>
<proteinExistence type="predicted"/>
<evidence type="ECO:0000256" key="1">
    <source>
        <dbReference type="ARBA" id="ARBA00004141"/>
    </source>
</evidence>
<dbReference type="Pfam" id="PF12796">
    <property type="entry name" value="Ank_2"/>
    <property type="match status" value="2"/>
</dbReference>
<dbReference type="PANTHER" id="PTHR24186">
    <property type="entry name" value="PROTEIN PHOSPHATASE 1 REGULATORY SUBUNIT"/>
    <property type="match status" value="1"/>
</dbReference>
<evidence type="ECO:0000256" key="6">
    <source>
        <dbReference type="ARBA" id="ARBA00023136"/>
    </source>
</evidence>
<dbReference type="InterPro" id="IPR002110">
    <property type="entry name" value="Ankyrin_rpt"/>
</dbReference>
<sequence>MMGAGEEIWIARKRESKKGREDKEREREHKRQIEREERNRESEEQRIRRKRETWKNRTEEWLCDAAMRGDIESLKEIMKIDDYILDKVLVGSFKGKNPLHMATSIGQKEFVLELLEYKQDLAKAVDMELGTALHIASSKGYLEIVELLLEVSPEMCIVCDREGNNPLHIAAIKGNVKVLEVLVQTNPQAARVMVDRGDNILHLCVNYNQLACLKLLLDRIRGKEFVNSTDINDNNILHLAVIGKRHEIIKYLLLEWPKELMDVNARNGSGWTALDIHSRVAKSEDNYCDIKHVLRESGVKKSYKLFFPFDPSWQKKKKDTLMIVSSLMATMSFQVGINPPGGVWQDTSAGHEAGKAVIAYTNPKAYPYLVYFNTIGFLLSLTTILELIVVLPTQKKAFGFIRAGISWLTIMIMTFAYTFSVIVLAPTEMYNSINLVILATVTVWAVVISFLRVLPFQAQLILLSGLLAIPVYLPILLHLIISQKISSLLAQRGTKPTESTDQSTGETAPPPNPTAGSQNDSTSVSIRE</sequence>
<evidence type="ECO:0000256" key="8">
    <source>
        <dbReference type="SAM" id="MobiDB-lite"/>
    </source>
</evidence>
<dbReference type="EMBL" id="JACTNZ010000001">
    <property type="protein sequence ID" value="KAG5564185.1"/>
    <property type="molecule type" value="Genomic_DNA"/>
</dbReference>
<keyword evidence="3" id="KW-0677">Repeat</keyword>
<dbReference type="Gene3D" id="1.25.40.20">
    <property type="entry name" value="Ankyrin repeat-containing domain"/>
    <property type="match status" value="2"/>
</dbReference>
<keyword evidence="12" id="KW-1185">Reference proteome</keyword>
<evidence type="ECO:0000256" key="4">
    <source>
        <dbReference type="ARBA" id="ARBA00022989"/>
    </source>
</evidence>
<feature type="compositionally biased region" description="Polar residues" evidence="8">
    <location>
        <begin position="514"/>
        <end position="528"/>
    </location>
</feature>
<dbReference type="PROSITE" id="PS50297">
    <property type="entry name" value="ANK_REP_REGION"/>
    <property type="match status" value="3"/>
</dbReference>
<dbReference type="Pfam" id="PF13857">
    <property type="entry name" value="Ank_5"/>
    <property type="match status" value="1"/>
</dbReference>
<comment type="subcellular location">
    <subcellularLocation>
        <location evidence="1">Membrane</location>
        <topology evidence="1">Multi-pass membrane protein</topology>
    </subcellularLocation>
</comment>
<feature type="repeat" description="ANK" evidence="7">
    <location>
        <begin position="162"/>
        <end position="184"/>
    </location>
</feature>
<dbReference type="Pfam" id="PF13962">
    <property type="entry name" value="PGG"/>
    <property type="match status" value="1"/>
</dbReference>
<accession>A0AAV6LHI1</accession>
<dbReference type="SUPFAM" id="SSF48403">
    <property type="entry name" value="Ankyrin repeat"/>
    <property type="match status" value="1"/>
</dbReference>
<dbReference type="InterPro" id="IPR026961">
    <property type="entry name" value="PGG_dom"/>
</dbReference>